<evidence type="ECO:0000259" key="1">
    <source>
        <dbReference type="Pfam" id="PF00024"/>
    </source>
</evidence>
<dbReference type="InterPro" id="IPR003609">
    <property type="entry name" value="Pan_app"/>
</dbReference>
<sequence length="139" mass="16103">MVVGYDSLSVDYKYFKLLYGDNVVSRMPVLKVISKCSQHLCYMTCGNDKSCQGYNYFPNQGRCELMKYPGQSGKVLVSPGNIYMERLDRRFCHNQSTCYVYGKGSWNEGYDFCQLLHPDAKMMEEHSHNDFLNQKEEAS</sequence>
<comment type="caution">
    <text evidence="2">The sequence shown here is derived from an EMBL/GenBank/DDBJ whole genome shotgun (WGS) entry which is preliminary data.</text>
</comment>
<accession>A0AAD9J3K4</accession>
<keyword evidence="3" id="KW-1185">Reference proteome</keyword>
<dbReference type="SUPFAM" id="SSF57414">
    <property type="entry name" value="Hairpin loop containing domain-like"/>
    <property type="match status" value="1"/>
</dbReference>
<evidence type="ECO:0000313" key="3">
    <source>
        <dbReference type="Proteomes" id="UP001208570"/>
    </source>
</evidence>
<reference evidence="2" key="1">
    <citation type="journal article" date="2023" name="Mol. Biol. Evol.">
        <title>Third-Generation Sequencing Reveals the Adaptive Role of the Epigenome in Three Deep-Sea Polychaetes.</title>
        <authorList>
            <person name="Perez M."/>
            <person name="Aroh O."/>
            <person name="Sun Y."/>
            <person name="Lan Y."/>
            <person name="Juniper S.K."/>
            <person name="Young C.R."/>
            <person name="Angers B."/>
            <person name="Qian P.Y."/>
        </authorList>
    </citation>
    <scope>NUCLEOTIDE SEQUENCE</scope>
    <source>
        <strain evidence="2">P08H-3</strain>
    </source>
</reference>
<dbReference type="Proteomes" id="UP001208570">
    <property type="component" value="Unassembled WGS sequence"/>
</dbReference>
<gene>
    <name evidence="2" type="ORF">LSH36_662g04061</name>
</gene>
<dbReference type="AlphaFoldDB" id="A0AAD9J3K4"/>
<dbReference type="EMBL" id="JAODUP010000662">
    <property type="protein sequence ID" value="KAK2145713.1"/>
    <property type="molecule type" value="Genomic_DNA"/>
</dbReference>
<dbReference type="Pfam" id="PF00024">
    <property type="entry name" value="PAN_1"/>
    <property type="match status" value="1"/>
</dbReference>
<organism evidence="2 3">
    <name type="scientific">Paralvinella palmiformis</name>
    <dbReference type="NCBI Taxonomy" id="53620"/>
    <lineage>
        <taxon>Eukaryota</taxon>
        <taxon>Metazoa</taxon>
        <taxon>Spiralia</taxon>
        <taxon>Lophotrochozoa</taxon>
        <taxon>Annelida</taxon>
        <taxon>Polychaeta</taxon>
        <taxon>Sedentaria</taxon>
        <taxon>Canalipalpata</taxon>
        <taxon>Terebellida</taxon>
        <taxon>Terebelliformia</taxon>
        <taxon>Alvinellidae</taxon>
        <taxon>Paralvinella</taxon>
    </lineage>
</organism>
<protein>
    <recommendedName>
        <fullName evidence="1">Apple domain-containing protein</fullName>
    </recommendedName>
</protein>
<name>A0AAD9J3K4_9ANNE</name>
<proteinExistence type="predicted"/>
<feature type="domain" description="Apple" evidence="1">
    <location>
        <begin position="30"/>
        <end position="86"/>
    </location>
</feature>
<evidence type="ECO:0000313" key="2">
    <source>
        <dbReference type="EMBL" id="KAK2145713.1"/>
    </source>
</evidence>